<comment type="caution">
    <text evidence="2">The sequence shown here is derived from an EMBL/GenBank/DDBJ whole genome shotgun (WGS) entry which is preliminary data.</text>
</comment>
<reference evidence="2" key="2">
    <citation type="submission" date="2020-11" db="EMBL/GenBank/DDBJ databases">
        <authorList>
            <person name="McCartney M.A."/>
            <person name="Auch B."/>
            <person name="Kono T."/>
            <person name="Mallez S."/>
            <person name="Becker A."/>
            <person name="Gohl D.M."/>
            <person name="Silverstein K.A.T."/>
            <person name="Koren S."/>
            <person name="Bechman K.B."/>
            <person name="Herman A."/>
            <person name="Abrahante J.E."/>
            <person name="Garbe J."/>
        </authorList>
    </citation>
    <scope>NUCLEOTIDE SEQUENCE</scope>
    <source>
        <strain evidence="2">Duluth1</strain>
        <tissue evidence="2">Whole animal</tissue>
    </source>
</reference>
<organism evidence="2 3">
    <name type="scientific">Dreissena polymorpha</name>
    <name type="common">Zebra mussel</name>
    <name type="synonym">Mytilus polymorpha</name>
    <dbReference type="NCBI Taxonomy" id="45954"/>
    <lineage>
        <taxon>Eukaryota</taxon>
        <taxon>Metazoa</taxon>
        <taxon>Spiralia</taxon>
        <taxon>Lophotrochozoa</taxon>
        <taxon>Mollusca</taxon>
        <taxon>Bivalvia</taxon>
        <taxon>Autobranchia</taxon>
        <taxon>Heteroconchia</taxon>
        <taxon>Euheterodonta</taxon>
        <taxon>Imparidentia</taxon>
        <taxon>Neoheterodontei</taxon>
        <taxon>Myida</taxon>
        <taxon>Dreissenoidea</taxon>
        <taxon>Dreissenidae</taxon>
        <taxon>Dreissena</taxon>
    </lineage>
</organism>
<protein>
    <submittedName>
        <fullName evidence="2">Uncharacterized protein</fullName>
    </submittedName>
</protein>
<accession>A0A9D4RHP4</accession>
<evidence type="ECO:0000256" key="1">
    <source>
        <dbReference type="SAM" id="MobiDB-lite"/>
    </source>
</evidence>
<feature type="compositionally biased region" description="Low complexity" evidence="1">
    <location>
        <begin position="11"/>
        <end position="20"/>
    </location>
</feature>
<evidence type="ECO:0000313" key="2">
    <source>
        <dbReference type="EMBL" id="KAH3866927.1"/>
    </source>
</evidence>
<gene>
    <name evidence="2" type="ORF">DPMN_030050</name>
</gene>
<dbReference type="Proteomes" id="UP000828390">
    <property type="component" value="Unassembled WGS sequence"/>
</dbReference>
<feature type="compositionally biased region" description="Pro residues" evidence="1">
    <location>
        <begin position="1"/>
        <end position="10"/>
    </location>
</feature>
<sequence length="81" mass="8726">MQTIPNPLPEPYTTTTTEGSEPFLVYDNGSETARLLVFASGTCLNLLGGAKVGFMDGTHSTSPVYICVSFRLYVLTFACLV</sequence>
<keyword evidence="3" id="KW-1185">Reference proteome</keyword>
<feature type="region of interest" description="Disordered" evidence="1">
    <location>
        <begin position="1"/>
        <end position="20"/>
    </location>
</feature>
<dbReference type="AlphaFoldDB" id="A0A9D4RHP4"/>
<evidence type="ECO:0000313" key="3">
    <source>
        <dbReference type="Proteomes" id="UP000828390"/>
    </source>
</evidence>
<reference evidence="2" key="1">
    <citation type="journal article" date="2019" name="bioRxiv">
        <title>The Genome of the Zebra Mussel, Dreissena polymorpha: A Resource for Invasive Species Research.</title>
        <authorList>
            <person name="McCartney M.A."/>
            <person name="Auch B."/>
            <person name="Kono T."/>
            <person name="Mallez S."/>
            <person name="Zhang Y."/>
            <person name="Obille A."/>
            <person name="Becker A."/>
            <person name="Abrahante J.E."/>
            <person name="Garbe J."/>
            <person name="Badalamenti J.P."/>
            <person name="Herman A."/>
            <person name="Mangelson H."/>
            <person name="Liachko I."/>
            <person name="Sullivan S."/>
            <person name="Sone E.D."/>
            <person name="Koren S."/>
            <person name="Silverstein K.A.T."/>
            <person name="Beckman K.B."/>
            <person name="Gohl D.M."/>
        </authorList>
    </citation>
    <scope>NUCLEOTIDE SEQUENCE</scope>
    <source>
        <strain evidence="2">Duluth1</strain>
        <tissue evidence="2">Whole animal</tissue>
    </source>
</reference>
<proteinExistence type="predicted"/>
<name>A0A9D4RHP4_DREPO</name>
<dbReference type="EMBL" id="JAIWYP010000002">
    <property type="protein sequence ID" value="KAH3866927.1"/>
    <property type="molecule type" value="Genomic_DNA"/>
</dbReference>